<dbReference type="EMBL" id="JASCZI010060725">
    <property type="protein sequence ID" value="MED6135587.1"/>
    <property type="molecule type" value="Genomic_DNA"/>
</dbReference>
<name>A0ABU6SGT8_9FABA</name>
<gene>
    <name evidence="1" type="ORF">PIB30_047910</name>
</gene>
<dbReference type="Proteomes" id="UP001341840">
    <property type="component" value="Unassembled WGS sequence"/>
</dbReference>
<keyword evidence="2" id="KW-1185">Reference proteome</keyword>
<organism evidence="1 2">
    <name type="scientific">Stylosanthes scabra</name>
    <dbReference type="NCBI Taxonomy" id="79078"/>
    <lineage>
        <taxon>Eukaryota</taxon>
        <taxon>Viridiplantae</taxon>
        <taxon>Streptophyta</taxon>
        <taxon>Embryophyta</taxon>
        <taxon>Tracheophyta</taxon>
        <taxon>Spermatophyta</taxon>
        <taxon>Magnoliopsida</taxon>
        <taxon>eudicotyledons</taxon>
        <taxon>Gunneridae</taxon>
        <taxon>Pentapetalae</taxon>
        <taxon>rosids</taxon>
        <taxon>fabids</taxon>
        <taxon>Fabales</taxon>
        <taxon>Fabaceae</taxon>
        <taxon>Papilionoideae</taxon>
        <taxon>50 kb inversion clade</taxon>
        <taxon>dalbergioids sensu lato</taxon>
        <taxon>Dalbergieae</taxon>
        <taxon>Pterocarpus clade</taxon>
        <taxon>Stylosanthes</taxon>
    </lineage>
</organism>
<sequence>MSLKLLPHTSLTLAGLEAVLNHVHQGAVIASCNSLRGKPNFRGSLALEIISCAGDNRVWSPLLQALHCAGNRWFQPPVGVTVPGSAAKSDRRTFTLNLPRNAEEYDTHDPKGKPDVGFALFESAPLKWPGFVEFDDVNGKVLTYFAQDSIYKVFDLRNYRMLYSIFDKNVQEIKISPGIMLFIFAKTIAMSC</sequence>
<dbReference type="PROSITE" id="PS51257">
    <property type="entry name" value="PROKAR_LIPOPROTEIN"/>
    <property type="match status" value="1"/>
</dbReference>
<dbReference type="PANTHER" id="PTHR31789">
    <property type="entry name" value="OS05G0482600 PROTEIN"/>
    <property type="match status" value="1"/>
</dbReference>
<dbReference type="PANTHER" id="PTHR31789:SF1">
    <property type="entry name" value="OS05G0482600 PROTEIN"/>
    <property type="match status" value="1"/>
</dbReference>
<dbReference type="InterPro" id="IPR057221">
    <property type="entry name" value="DUF7899"/>
</dbReference>
<proteinExistence type="predicted"/>
<comment type="caution">
    <text evidence="1">The sequence shown here is derived from an EMBL/GenBank/DDBJ whole genome shotgun (WGS) entry which is preliminary data.</text>
</comment>
<protein>
    <submittedName>
        <fullName evidence="1">Uncharacterized protein</fullName>
    </submittedName>
</protein>
<accession>A0ABU6SGT8</accession>
<evidence type="ECO:0000313" key="1">
    <source>
        <dbReference type="EMBL" id="MED6135587.1"/>
    </source>
</evidence>
<evidence type="ECO:0000313" key="2">
    <source>
        <dbReference type="Proteomes" id="UP001341840"/>
    </source>
</evidence>
<reference evidence="1 2" key="1">
    <citation type="journal article" date="2023" name="Plants (Basel)">
        <title>Bridging the Gap: Combining Genomics and Transcriptomics Approaches to Understand Stylosanthes scabra, an Orphan Legume from the Brazilian Caatinga.</title>
        <authorList>
            <person name="Ferreira-Neto J.R.C."/>
            <person name="da Silva M.D."/>
            <person name="Binneck E."/>
            <person name="de Melo N.F."/>
            <person name="da Silva R.H."/>
            <person name="de Melo A.L.T.M."/>
            <person name="Pandolfi V."/>
            <person name="Bustamante F.O."/>
            <person name="Brasileiro-Vidal A.C."/>
            <person name="Benko-Iseppon A.M."/>
        </authorList>
    </citation>
    <scope>NUCLEOTIDE SEQUENCE [LARGE SCALE GENOMIC DNA]</scope>
    <source>
        <tissue evidence="1">Leaves</tissue>
    </source>
</reference>
<dbReference type="Pfam" id="PF25463">
    <property type="entry name" value="DUF7899"/>
    <property type="match status" value="1"/>
</dbReference>